<proteinExistence type="inferred from homology"/>
<feature type="domain" description="Rhodopsin" evidence="8">
    <location>
        <begin position="55"/>
        <end position="187"/>
    </location>
</feature>
<dbReference type="InterPro" id="IPR049326">
    <property type="entry name" value="Rhodopsin_dom_fungi"/>
</dbReference>
<dbReference type="InterPro" id="IPR052337">
    <property type="entry name" value="SAT4-like"/>
</dbReference>
<sequence length="407" mass="43914">MSTLGTIYALARRQDDPAAGAIAVPTMPVPTNDPAPTVVASIWVMMAFATIFLLLRIYCKAVRTRGMWWDDYIMLFAWFFLMAATAVLTELMRMGFGLTLGFVPRMHTLSTSVDVLNKVALGLSKTSFALTLLRVAQGWQTWFIWFMVVTMNGVLATNAVTTWRAACDREGQDEYEAVLPGSCWSVVDAVIIAMVANSTLLCSGRLCPCASSVENCVETADEEVRKNRCRHCHESRPRSSIVSVIKVVSAMSITAGPDIPYRLSMLFIWGQAEPNVTIVATTIPVLRVLFRDMHRSKYPAAAGVSGQGDGSIGGGYLRSNGASRFPASTSRGATLVGDGSKGREDDEDSEGSILRSKGGIVRTAEVTVEFGSRGVSRDGDAEEAFEMVDRPRAVAGAGARPSMGLAL</sequence>
<evidence type="ECO:0000256" key="3">
    <source>
        <dbReference type="ARBA" id="ARBA00022989"/>
    </source>
</evidence>
<evidence type="ECO:0000313" key="10">
    <source>
        <dbReference type="Proteomes" id="UP000044602"/>
    </source>
</evidence>
<evidence type="ECO:0000256" key="4">
    <source>
        <dbReference type="ARBA" id="ARBA00023136"/>
    </source>
</evidence>
<dbReference type="PANTHER" id="PTHR33048">
    <property type="entry name" value="PTH11-LIKE INTEGRAL MEMBRANE PROTEIN (AFU_ORTHOLOGUE AFUA_5G11245)"/>
    <property type="match status" value="1"/>
</dbReference>
<accession>A0A0G4LEI0</accession>
<feature type="transmembrane region" description="Helical" evidence="7">
    <location>
        <begin position="71"/>
        <end position="89"/>
    </location>
</feature>
<dbReference type="PANTHER" id="PTHR33048:SF42">
    <property type="entry name" value="INTEGRAL MEMBRANE PROTEIN"/>
    <property type="match status" value="1"/>
</dbReference>
<evidence type="ECO:0000313" key="9">
    <source>
        <dbReference type="EMBL" id="CRK20448.1"/>
    </source>
</evidence>
<evidence type="ECO:0000256" key="2">
    <source>
        <dbReference type="ARBA" id="ARBA00022692"/>
    </source>
</evidence>
<keyword evidence="2 7" id="KW-0812">Transmembrane</keyword>
<dbReference type="Pfam" id="PF20684">
    <property type="entry name" value="Fung_rhodopsin"/>
    <property type="match status" value="1"/>
</dbReference>
<gene>
    <name evidence="9" type="ORF">BN1708_012860</name>
</gene>
<reference evidence="9 10" key="1">
    <citation type="submission" date="2015-05" db="EMBL/GenBank/DDBJ databases">
        <authorList>
            <person name="Wang D.B."/>
            <person name="Wang M."/>
        </authorList>
    </citation>
    <scope>NUCLEOTIDE SEQUENCE [LARGE SCALE GENOMIC DNA]</scope>
    <source>
        <strain evidence="9">VL1</strain>
    </source>
</reference>
<feature type="transmembrane region" description="Helical" evidence="7">
    <location>
        <begin position="38"/>
        <end position="59"/>
    </location>
</feature>
<keyword evidence="3 7" id="KW-1133">Transmembrane helix</keyword>
<keyword evidence="4 7" id="KW-0472">Membrane</keyword>
<evidence type="ECO:0000259" key="8">
    <source>
        <dbReference type="Pfam" id="PF20684"/>
    </source>
</evidence>
<comment type="subcellular location">
    <subcellularLocation>
        <location evidence="1">Membrane</location>
        <topology evidence="1">Multi-pass membrane protein</topology>
    </subcellularLocation>
</comment>
<evidence type="ECO:0000256" key="5">
    <source>
        <dbReference type="ARBA" id="ARBA00038359"/>
    </source>
</evidence>
<dbReference type="GO" id="GO:0016020">
    <property type="term" value="C:membrane"/>
    <property type="evidence" value="ECO:0007669"/>
    <property type="project" value="UniProtKB-SubCell"/>
</dbReference>
<keyword evidence="10" id="KW-1185">Reference proteome</keyword>
<name>A0A0G4LEI0_VERLO</name>
<dbReference type="EMBL" id="CVQH01011669">
    <property type="protein sequence ID" value="CRK20448.1"/>
    <property type="molecule type" value="Genomic_DNA"/>
</dbReference>
<protein>
    <recommendedName>
        <fullName evidence="8">Rhodopsin domain-containing protein</fullName>
    </recommendedName>
</protein>
<dbReference type="AlphaFoldDB" id="A0A0G4LEI0"/>
<feature type="compositionally biased region" description="Polar residues" evidence="6">
    <location>
        <begin position="323"/>
        <end position="332"/>
    </location>
</feature>
<comment type="similarity">
    <text evidence="5">Belongs to the SAT4 family.</text>
</comment>
<evidence type="ECO:0000256" key="1">
    <source>
        <dbReference type="ARBA" id="ARBA00004141"/>
    </source>
</evidence>
<evidence type="ECO:0000256" key="6">
    <source>
        <dbReference type="SAM" id="MobiDB-lite"/>
    </source>
</evidence>
<feature type="transmembrane region" description="Helical" evidence="7">
    <location>
        <begin position="142"/>
        <end position="165"/>
    </location>
</feature>
<feature type="region of interest" description="Disordered" evidence="6">
    <location>
        <begin position="323"/>
        <end position="356"/>
    </location>
</feature>
<organism evidence="9 10">
    <name type="scientific">Verticillium longisporum</name>
    <name type="common">Verticillium dahliae var. longisporum</name>
    <dbReference type="NCBI Taxonomy" id="100787"/>
    <lineage>
        <taxon>Eukaryota</taxon>
        <taxon>Fungi</taxon>
        <taxon>Dikarya</taxon>
        <taxon>Ascomycota</taxon>
        <taxon>Pezizomycotina</taxon>
        <taxon>Sordariomycetes</taxon>
        <taxon>Hypocreomycetidae</taxon>
        <taxon>Glomerellales</taxon>
        <taxon>Plectosphaerellaceae</taxon>
        <taxon>Verticillium</taxon>
    </lineage>
</organism>
<evidence type="ECO:0000256" key="7">
    <source>
        <dbReference type="SAM" id="Phobius"/>
    </source>
</evidence>
<dbReference type="Proteomes" id="UP000044602">
    <property type="component" value="Unassembled WGS sequence"/>
</dbReference>